<name>A1ZNE5_MICM2</name>
<accession>A1ZNE5</accession>
<proteinExistence type="predicted"/>
<organism evidence="1 2">
    <name type="scientific">Microscilla marina ATCC 23134</name>
    <dbReference type="NCBI Taxonomy" id="313606"/>
    <lineage>
        <taxon>Bacteria</taxon>
        <taxon>Pseudomonadati</taxon>
        <taxon>Bacteroidota</taxon>
        <taxon>Cytophagia</taxon>
        <taxon>Cytophagales</taxon>
        <taxon>Microscillaceae</taxon>
        <taxon>Microscilla</taxon>
    </lineage>
</organism>
<evidence type="ECO:0000313" key="2">
    <source>
        <dbReference type="Proteomes" id="UP000004095"/>
    </source>
</evidence>
<dbReference type="EMBL" id="AAWS01000018">
    <property type="protein sequence ID" value="EAY28056.1"/>
    <property type="molecule type" value="Genomic_DNA"/>
</dbReference>
<dbReference type="AlphaFoldDB" id="A1ZNE5"/>
<reference evidence="1 2" key="1">
    <citation type="submission" date="2007-01" db="EMBL/GenBank/DDBJ databases">
        <authorList>
            <person name="Haygood M."/>
            <person name="Podell S."/>
            <person name="Anderson C."/>
            <person name="Hopkinson B."/>
            <person name="Roe K."/>
            <person name="Barbeau K."/>
            <person name="Gaasterland T."/>
            <person name="Ferriera S."/>
            <person name="Johnson J."/>
            <person name="Kravitz S."/>
            <person name="Beeson K."/>
            <person name="Sutton G."/>
            <person name="Rogers Y.-H."/>
            <person name="Friedman R."/>
            <person name="Frazier M."/>
            <person name="Venter J.C."/>
        </authorList>
    </citation>
    <scope>NUCLEOTIDE SEQUENCE [LARGE SCALE GENOMIC DNA]</scope>
    <source>
        <strain evidence="1 2">ATCC 23134</strain>
    </source>
</reference>
<dbReference type="Proteomes" id="UP000004095">
    <property type="component" value="Unassembled WGS sequence"/>
</dbReference>
<protein>
    <submittedName>
        <fullName evidence="1">Uncharacterized protein</fullName>
    </submittedName>
</protein>
<comment type="caution">
    <text evidence="1">The sequence shown here is derived from an EMBL/GenBank/DDBJ whole genome shotgun (WGS) entry which is preliminary data.</text>
</comment>
<keyword evidence="2" id="KW-1185">Reference proteome</keyword>
<evidence type="ECO:0000313" key="1">
    <source>
        <dbReference type="EMBL" id="EAY28056.1"/>
    </source>
</evidence>
<sequence length="39" mass="4565">MSLFDCNPRPTFTYTFSDNVQTSEQKLNIQNLGTILWIK</sequence>
<gene>
    <name evidence="1" type="ORF">M23134_02166</name>
</gene>